<dbReference type="Proteomes" id="UP001327093">
    <property type="component" value="Unassembled WGS sequence"/>
</dbReference>
<proteinExistence type="inferred from homology"/>
<comment type="similarity">
    <text evidence="3">Belongs to the gas vesicle GvpF/GvpL family.</text>
</comment>
<keyword evidence="5" id="KW-1185">Reference proteome</keyword>
<dbReference type="PANTHER" id="PTHR36852">
    <property type="entry name" value="PROTEIN GVPL 2"/>
    <property type="match status" value="1"/>
</dbReference>
<dbReference type="PANTHER" id="PTHR36852:SF1">
    <property type="entry name" value="PROTEIN GVPL 2"/>
    <property type="match status" value="1"/>
</dbReference>
<organism evidence="4 5">
    <name type="scientific">Saccharopolyspora mangrovi</name>
    <dbReference type="NCBI Taxonomy" id="3082379"/>
    <lineage>
        <taxon>Bacteria</taxon>
        <taxon>Bacillati</taxon>
        <taxon>Actinomycetota</taxon>
        <taxon>Actinomycetes</taxon>
        <taxon>Pseudonocardiales</taxon>
        <taxon>Pseudonocardiaceae</taxon>
        <taxon>Saccharopolyspora</taxon>
    </lineage>
</organism>
<comment type="subcellular location">
    <subcellularLocation>
        <location evidence="2">Gas vesicle</location>
    </subcellularLocation>
</comment>
<dbReference type="RefSeq" id="WP_324266689.1">
    <property type="nucleotide sequence ID" value="NZ_JAWLNX010000011.1"/>
</dbReference>
<keyword evidence="1" id="KW-0304">Gas vesicle</keyword>
<evidence type="ECO:0000256" key="3">
    <source>
        <dbReference type="ARBA" id="ARBA00035643"/>
    </source>
</evidence>
<evidence type="ECO:0000256" key="2">
    <source>
        <dbReference type="ARBA" id="ARBA00035108"/>
    </source>
</evidence>
<reference evidence="4 5" key="1">
    <citation type="submission" date="2023-10" db="EMBL/GenBank/DDBJ databases">
        <title>Saccharopolyspora sp. nov., isolated from mangrove soil.</title>
        <authorList>
            <person name="Lu Y."/>
            <person name="Liu W."/>
        </authorList>
    </citation>
    <scope>NUCLEOTIDE SEQUENCE [LARGE SCALE GENOMIC DNA]</scope>
    <source>
        <strain evidence="4 5">S2-29</strain>
    </source>
</reference>
<dbReference type="Pfam" id="PF06386">
    <property type="entry name" value="GvpL_GvpF"/>
    <property type="match status" value="1"/>
</dbReference>
<evidence type="ECO:0000313" key="5">
    <source>
        <dbReference type="Proteomes" id="UP001327093"/>
    </source>
</evidence>
<gene>
    <name evidence="4" type="ORF">R4I43_17455</name>
</gene>
<accession>A0ABU6ACG7</accession>
<dbReference type="InterPro" id="IPR009430">
    <property type="entry name" value="GvpL/GvpF"/>
</dbReference>
<sequence length="259" mass="28532">MAEALTYLYAITRGTEPDLVRGLEGIAGSGVRWIEVADLGALVSDVDEDEFGEAALRRNLEDLEWLGTTVRAHNRVVEAAAAALPVAPMGLATVYYGDDRVRERIAERAEGFESVLDRVTGRTEWGVKAFADLSAAPADPGEPESERPGTAYLRKVRHRTKSREESKQEALQQAADVHASLAELAEESRTHPPQSRELAGYDGVMVLNGAYLVDDARADLLVEEVRELAERHPKLRVELTGPWPPYSFATILEDERETP</sequence>
<evidence type="ECO:0000256" key="1">
    <source>
        <dbReference type="ARBA" id="ARBA00022987"/>
    </source>
</evidence>
<comment type="caution">
    <text evidence="4">The sequence shown here is derived from an EMBL/GenBank/DDBJ whole genome shotgun (WGS) entry which is preliminary data.</text>
</comment>
<dbReference type="EMBL" id="JAWLNX010000011">
    <property type="protein sequence ID" value="MEB3369199.1"/>
    <property type="molecule type" value="Genomic_DNA"/>
</dbReference>
<evidence type="ECO:0000313" key="4">
    <source>
        <dbReference type="EMBL" id="MEB3369199.1"/>
    </source>
</evidence>
<protein>
    <submittedName>
        <fullName evidence="4">GvpL/GvpF family gas vesicle protein</fullName>
    </submittedName>
</protein>
<name>A0ABU6ACG7_9PSEU</name>